<dbReference type="eggNOG" id="COG3181">
    <property type="taxonomic scope" value="Bacteria"/>
</dbReference>
<evidence type="ECO:0000256" key="2">
    <source>
        <dbReference type="SAM" id="SignalP"/>
    </source>
</evidence>
<gene>
    <name evidence="3" type="ORF">FP2506_17464</name>
</gene>
<organism evidence="3 4">
    <name type="scientific">Fulvimarina pelagi HTCC2506</name>
    <dbReference type="NCBI Taxonomy" id="314231"/>
    <lineage>
        <taxon>Bacteria</taxon>
        <taxon>Pseudomonadati</taxon>
        <taxon>Pseudomonadota</taxon>
        <taxon>Alphaproteobacteria</taxon>
        <taxon>Hyphomicrobiales</taxon>
        <taxon>Aurantimonadaceae</taxon>
        <taxon>Fulvimarina</taxon>
    </lineage>
</organism>
<dbReference type="EMBL" id="AATP01000011">
    <property type="protein sequence ID" value="EAU39887.1"/>
    <property type="molecule type" value="Genomic_DNA"/>
</dbReference>
<protein>
    <recommendedName>
        <fullName evidence="5">Tripartite tricarboxylate transporter substrate binding protein</fullName>
    </recommendedName>
</protein>
<sequence>MLKTPRILALAAMAGTLAFAAPTIAQDSYPSDTIDIVVSYPPGGFNDRVARMIAEDFEGRWDQSVVVDNRPGGGTVVGTEYVASSEPDGHTMGISPFAFGVNPGLFPQLPYDTENDLKHAIVLGEAFNVLVAHPDFGPNTVEELVAYAKENPGEVNYASAGNGSSNHLSGELFKSLADVDMVHIPYGGSAPARTDLMAGRVDILFDNYTNVAELVETGKVKALAVTTTQETEQMPGVPPVSATVDGYEVSTWWGVYMPAETPAEVVTTLNEALNEFLEKDSTKQVFEEQGITAVGGSVEEAEAFVERQLKQWIPVAEQAQMQVD</sequence>
<dbReference type="PANTHER" id="PTHR42928">
    <property type="entry name" value="TRICARBOXYLATE-BINDING PROTEIN"/>
    <property type="match status" value="1"/>
</dbReference>
<proteinExistence type="inferred from homology"/>
<dbReference type="SUPFAM" id="SSF53850">
    <property type="entry name" value="Periplasmic binding protein-like II"/>
    <property type="match status" value="1"/>
</dbReference>
<dbReference type="Proteomes" id="UP000004310">
    <property type="component" value="Unassembled WGS sequence"/>
</dbReference>
<dbReference type="RefSeq" id="WP_007068607.1">
    <property type="nucleotide sequence ID" value="NZ_DS022272.1"/>
</dbReference>
<feature type="signal peptide" evidence="2">
    <location>
        <begin position="1"/>
        <end position="20"/>
    </location>
</feature>
<evidence type="ECO:0000256" key="1">
    <source>
        <dbReference type="ARBA" id="ARBA00006987"/>
    </source>
</evidence>
<evidence type="ECO:0000313" key="4">
    <source>
        <dbReference type="Proteomes" id="UP000004310"/>
    </source>
</evidence>
<dbReference type="CDD" id="cd13578">
    <property type="entry name" value="PBP2_Bug27"/>
    <property type="match status" value="1"/>
</dbReference>
<keyword evidence="4" id="KW-1185">Reference proteome</keyword>
<comment type="similarity">
    <text evidence="1">Belongs to the UPF0065 (bug) family.</text>
</comment>
<keyword evidence="2" id="KW-0732">Signal</keyword>
<accession>Q0FY55</accession>
<dbReference type="InterPro" id="IPR005064">
    <property type="entry name" value="BUG"/>
</dbReference>
<dbReference type="Gene3D" id="3.40.190.150">
    <property type="entry name" value="Bordetella uptake gene, domain 1"/>
    <property type="match status" value="1"/>
</dbReference>
<dbReference type="STRING" id="217511.GCA_001463845_01789"/>
<reference evidence="3 4" key="1">
    <citation type="journal article" date="2010" name="J. Bacteriol.">
        <title>Genome sequence of Fulvimarina pelagi HTCC2506T, a Mn(II)-oxidizing alphaproteobacterium possessing an aerobic anoxygenic photosynthetic gene cluster and Xanthorhodopsin.</title>
        <authorList>
            <person name="Kang I."/>
            <person name="Oh H.M."/>
            <person name="Lim S.I."/>
            <person name="Ferriera S."/>
            <person name="Giovannoni S.J."/>
            <person name="Cho J.C."/>
        </authorList>
    </citation>
    <scope>NUCLEOTIDE SEQUENCE [LARGE SCALE GENOMIC DNA]</scope>
    <source>
        <strain evidence="3 4">HTCC2506</strain>
    </source>
</reference>
<dbReference type="InterPro" id="IPR042100">
    <property type="entry name" value="Bug_dom1"/>
</dbReference>
<dbReference type="PANTHER" id="PTHR42928:SF5">
    <property type="entry name" value="BLR1237 PROTEIN"/>
    <property type="match status" value="1"/>
</dbReference>
<dbReference type="Gene3D" id="3.40.190.10">
    <property type="entry name" value="Periplasmic binding protein-like II"/>
    <property type="match status" value="1"/>
</dbReference>
<dbReference type="AlphaFoldDB" id="Q0FY55"/>
<name>Q0FY55_9HYPH</name>
<feature type="chain" id="PRO_5004172462" description="Tripartite tricarboxylate transporter substrate binding protein" evidence="2">
    <location>
        <begin position="21"/>
        <end position="324"/>
    </location>
</feature>
<evidence type="ECO:0000313" key="3">
    <source>
        <dbReference type="EMBL" id="EAU39887.1"/>
    </source>
</evidence>
<dbReference type="PIRSF" id="PIRSF017082">
    <property type="entry name" value="YflP"/>
    <property type="match status" value="1"/>
</dbReference>
<evidence type="ECO:0008006" key="5">
    <source>
        <dbReference type="Google" id="ProtNLM"/>
    </source>
</evidence>
<comment type="caution">
    <text evidence="3">The sequence shown here is derived from an EMBL/GenBank/DDBJ whole genome shotgun (WGS) entry which is preliminary data.</text>
</comment>
<dbReference type="Pfam" id="PF03401">
    <property type="entry name" value="TctC"/>
    <property type="match status" value="1"/>
</dbReference>
<dbReference type="HOGENOM" id="CLU_045683_0_0_5"/>